<dbReference type="AlphaFoldDB" id="A0AAE4FMJ8"/>
<protein>
    <recommendedName>
        <fullName evidence="3">Alpha/beta hydrolase</fullName>
    </recommendedName>
</protein>
<comment type="caution">
    <text evidence="1">The sequence shown here is derived from an EMBL/GenBank/DDBJ whole genome shotgun (WGS) entry which is preliminary data.</text>
</comment>
<gene>
    <name evidence="1" type="ORF">P9J83_10310</name>
</gene>
<sequence>MVVEKKARLSDIKYAEKIFTNIRFKEIEGMEHGEYIIMHPKECANIIVNFIK</sequence>
<dbReference type="EMBL" id="JARUIS010000013">
    <property type="protein sequence ID" value="MDS1003886.1"/>
    <property type="molecule type" value="Genomic_DNA"/>
</dbReference>
<dbReference type="Proteomes" id="UP001182303">
    <property type="component" value="Unassembled WGS sequence"/>
</dbReference>
<dbReference type="RefSeq" id="WP_310943697.1">
    <property type="nucleotide sequence ID" value="NZ_JARUIS010000013.1"/>
</dbReference>
<reference evidence="1" key="1">
    <citation type="submission" date="2023-04" db="EMBL/GenBank/DDBJ databases">
        <title>Assessment of the microbiological origin of a defect in Grana Padano cheese.</title>
        <authorList>
            <person name="Zago M."/>
            <person name="Rossetti L."/>
            <person name="Bonvini B."/>
            <person name="Carminati D."/>
            <person name="Giraffa G."/>
        </authorList>
    </citation>
    <scope>NUCLEOTIDE SEQUENCE</scope>
    <source>
        <strain evidence="1">4990</strain>
    </source>
</reference>
<proteinExistence type="predicted"/>
<evidence type="ECO:0000313" key="2">
    <source>
        <dbReference type="Proteomes" id="UP001182303"/>
    </source>
</evidence>
<evidence type="ECO:0000313" key="1">
    <source>
        <dbReference type="EMBL" id="MDS1003886.1"/>
    </source>
</evidence>
<organism evidence="1 2">
    <name type="scientific">Clostridium sporogenes</name>
    <dbReference type="NCBI Taxonomy" id="1509"/>
    <lineage>
        <taxon>Bacteria</taxon>
        <taxon>Bacillati</taxon>
        <taxon>Bacillota</taxon>
        <taxon>Clostridia</taxon>
        <taxon>Eubacteriales</taxon>
        <taxon>Clostridiaceae</taxon>
        <taxon>Clostridium</taxon>
    </lineage>
</organism>
<evidence type="ECO:0008006" key="3">
    <source>
        <dbReference type="Google" id="ProtNLM"/>
    </source>
</evidence>
<accession>A0AAE4FMJ8</accession>
<name>A0AAE4FMJ8_CLOSG</name>